<dbReference type="NCBIfam" id="NF000996">
    <property type="entry name" value="PRK00105.1"/>
    <property type="match status" value="1"/>
</dbReference>
<dbReference type="Gene3D" id="3.40.50.10210">
    <property type="match status" value="1"/>
</dbReference>
<dbReference type="InterPro" id="IPR036087">
    <property type="entry name" value="Nict_dMeBzImd_PRibTrfase_sf"/>
</dbReference>
<gene>
    <name evidence="11 12" type="primary">cobT</name>
    <name evidence="12" type="ORF">E6H00_17925</name>
</gene>
<evidence type="ECO:0000256" key="4">
    <source>
        <dbReference type="ARBA" id="ARBA00011991"/>
    </source>
</evidence>
<protein>
    <recommendedName>
        <fullName evidence="5 11">Nicotinate-nucleotide--dimethylbenzimidazole phosphoribosyltransferase</fullName>
        <shortName evidence="11">NN:DBI PRT</shortName>
        <ecNumber evidence="4 11">2.4.2.21</ecNumber>
    </recommendedName>
    <alternativeName>
        <fullName evidence="9 11">N(1)-alpha-phosphoribosyltransferase</fullName>
    </alternativeName>
</protein>
<evidence type="ECO:0000256" key="7">
    <source>
        <dbReference type="ARBA" id="ARBA00022676"/>
    </source>
</evidence>
<accession>A0A537JTI9</accession>
<keyword evidence="6 11" id="KW-0169">Cobalamin biosynthesis</keyword>
<evidence type="ECO:0000256" key="8">
    <source>
        <dbReference type="ARBA" id="ARBA00022679"/>
    </source>
</evidence>
<dbReference type="PANTHER" id="PTHR43463:SF1">
    <property type="entry name" value="NICOTINATE-NUCLEOTIDE--DIMETHYLBENZIMIDAZOLE PHOSPHORIBOSYLTRANSFERASE"/>
    <property type="match status" value="1"/>
</dbReference>
<dbReference type="Gene3D" id="1.10.1610.10">
    <property type="match status" value="1"/>
</dbReference>
<comment type="pathway">
    <text evidence="2 11">Nucleoside biosynthesis; alpha-ribazole biosynthesis; alpha-ribazole from 5,6-dimethylbenzimidazole: step 1/2.</text>
</comment>
<dbReference type="NCBIfam" id="TIGR03160">
    <property type="entry name" value="cobT_DBIPRT"/>
    <property type="match status" value="1"/>
</dbReference>
<comment type="function">
    <text evidence="1 11">Catalyzes the synthesis of alpha-ribazole-5'-phosphate from nicotinate mononucleotide (NAMN) and 5,6-dimethylbenzimidazole (DMB).</text>
</comment>
<dbReference type="FunFam" id="3.40.50.10210:FF:000001">
    <property type="entry name" value="Nicotinate-nucleotide--dimethylbenzimidazole phosphoribosyltransferase"/>
    <property type="match status" value="1"/>
</dbReference>
<organism evidence="12 13">
    <name type="scientific">Candidatus Segetimicrobium genomatis</name>
    <dbReference type="NCBI Taxonomy" id="2569760"/>
    <lineage>
        <taxon>Bacteria</taxon>
        <taxon>Bacillati</taxon>
        <taxon>Candidatus Sysuimicrobiota</taxon>
        <taxon>Candidatus Sysuimicrobiia</taxon>
        <taxon>Candidatus Sysuimicrobiales</taxon>
        <taxon>Candidatus Segetimicrobiaceae</taxon>
        <taxon>Candidatus Segetimicrobium</taxon>
    </lineage>
</organism>
<dbReference type="InterPro" id="IPR003200">
    <property type="entry name" value="Nict_dMeBzImd_PRibTrfase"/>
</dbReference>
<proteinExistence type="inferred from homology"/>
<dbReference type="AlphaFoldDB" id="A0A537JTI9"/>
<keyword evidence="8 11" id="KW-0808">Transferase</keyword>
<dbReference type="EC" id="2.4.2.21" evidence="4 11"/>
<sequence length="352" mass="36560">MSATHSDSDRGIVPADGASRALALERLDSLTKPLGSLGRLEALAAQLCAIQGSVAPRLSAPHALVFAGDHGIARRGVSAYPPEVTAQMVANFVRGGAAISVLARREGFSLTVVDAGVDAHIAPDPRLIDAKVRRGTRDFGFESAMTPAECREALARAELIVDGIAARGSNTLVLGEMGIGNTASASVLMHGLTRLALPDCVGRGTGLDDRGLARKVELLSAACARCAPPGEPLELLTEFGGYEIAMLVGAARAAARARMVVLVDGFTVTVAVLLASRMAPELLGYCVFGHCSAERAHRALLQIMQVQPVLDLDMRLGEGSGAALALCLLRAALALYSDMATFEQAGVSERSA</sequence>
<dbReference type="GO" id="GO:0009236">
    <property type="term" value="P:cobalamin biosynthetic process"/>
    <property type="evidence" value="ECO:0007669"/>
    <property type="project" value="UniProtKB-UniRule"/>
</dbReference>
<evidence type="ECO:0000256" key="2">
    <source>
        <dbReference type="ARBA" id="ARBA00005049"/>
    </source>
</evidence>
<reference evidence="12 13" key="1">
    <citation type="journal article" date="2019" name="Nat. Microbiol.">
        <title>Mediterranean grassland soil C-N compound turnover is dependent on rainfall and depth, and is mediated by genomically divergent microorganisms.</title>
        <authorList>
            <person name="Diamond S."/>
            <person name="Andeer P.F."/>
            <person name="Li Z."/>
            <person name="Crits-Christoph A."/>
            <person name="Burstein D."/>
            <person name="Anantharaman K."/>
            <person name="Lane K.R."/>
            <person name="Thomas B.C."/>
            <person name="Pan C."/>
            <person name="Northen T.R."/>
            <person name="Banfield J.F."/>
        </authorList>
    </citation>
    <scope>NUCLEOTIDE SEQUENCE [LARGE SCALE GENOMIC DNA]</scope>
    <source>
        <strain evidence="12">NP_3</strain>
    </source>
</reference>
<evidence type="ECO:0000256" key="11">
    <source>
        <dbReference type="HAMAP-Rule" id="MF_00230"/>
    </source>
</evidence>
<keyword evidence="7 11" id="KW-0328">Glycosyltransferase</keyword>
<evidence type="ECO:0000256" key="6">
    <source>
        <dbReference type="ARBA" id="ARBA00022573"/>
    </source>
</evidence>
<dbReference type="InterPro" id="IPR023195">
    <property type="entry name" value="Nict_dMeBzImd_PRibTrfase_N"/>
</dbReference>
<dbReference type="PANTHER" id="PTHR43463">
    <property type="entry name" value="NICOTINATE-NUCLEOTIDE--DIMETHYLBENZIMIDAZOLE PHOSPHORIBOSYLTRANSFERASE"/>
    <property type="match status" value="1"/>
</dbReference>
<dbReference type="HAMAP" id="MF_00230">
    <property type="entry name" value="CobT"/>
    <property type="match status" value="1"/>
</dbReference>
<evidence type="ECO:0000256" key="1">
    <source>
        <dbReference type="ARBA" id="ARBA00002197"/>
    </source>
</evidence>
<comment type="caution">
    <text evidence="12">The sequence shown here is derived from an EMBL/GenBank/DDBJ whole genome shotgun (WGS) entry which is preliminary data.</text>
</comment>
<dbReference type="Pfam" id="PF02277">
    <property type="entry name" value="DBI_PRT"/>
    <property type="match status" value="1"/>
</dbReference>
<dbReference type="EMBL" id="VBAK01000195">
    <property type="protein sequence ID" value="TMI86602.1"/>
    <property type="molecule type" value="Genomic_DNA"/>
</dbReference>
<evidence type="ECO:0000256" key="9">
    <source>
        <dbReference type="ARBA" id="ARBA00030686"/>
    </source>
</evidence>
<comment type="catalytic activity">
    <reaction evidence="10 11">
        <text>5,6-dimethylbenzimidazole + nicotinate beta-D-ribonucleotide = alpha-ribazole 5'-phosphate + nicotinate + H(+)</text>
        <dbReference type="Rhea" id="RHEA:11196"/>
        <dbReference type="ChEBI" id="CHEBI:15378"/>
        <dbReference type="ChEBI" id="CHEBI:15890"/>
        <dbReference type="ChEBI" id="CHEBI:32544"/>
        <dbReference type="ChEBI" id="CHEBI:57502"/>
        <dbReference type="ChEBI" id="CHEBI:57918"/>
        <dbReference type="EC" id="2.4.2.21"/>
    </reaction>
</comment>
<evidence type="ECO:0000256" key="10">
    <source>
        <dbReference type="ARBA" id="ARBA00047340"/>
    </source>
</evidence>
<name>A0A537JTI9_9BACT</name>
<evidence type="ECO:0000313" key="13">
    <source>
        <dbReference type="Proteomes" id="UP000318509"/>
    </source>
</evidence>
<evidence type="ECO:0000313" key="12">
    <source>
        <dbReference type="EMBL" id="TMI86602.1"/>
    </source>
</evidence>
<dbReference type="GO" id="GO:0008939">
    <property type="term" value="F:nicotinate-nucleotide-dimethylbenzimidazole phosphoribosyltransferase activity"/>
    <property type="evidence" value="ECO:0007669"/>
    <property type="project" value="UniProtKB-UniRule"/>
</dbReference>
<evidence type="ECO:0000256" key="5">
    <source>
        <dbReference type="ARBA" id="ARBA00015486"/>
    </source>
</evidence>
<evidence type="ECO:0000256" key="3">
    <source>
        <dbReference type="ARBA" id="ARBA00007110"/>
    </source>
</evidence>
<comment type="similarity">
    <text evidence="3 11">Belongs to the CobT family.</text>
</comment>
<dbReference type="Proteomes" id="UP000318509">
    <property type="component" value="Unassembled WGS sequence"/>
</dbReference>
<dbReference type="UniPathway" id="UPA00061">
    <property type="reaction ID" value="UER00516"/>
</dbReference>
<dbReference type="SUPFAM" id="SSF52733">
    <property type="entry name" value="Nicotinate mononucleotide:5,6-dimethylbenzimidazole phosphoribosyltransferase (CobT)"/>
    <property type="match status" value="1"/>
</dbReference>
<feature type="active site" description="Proton acceptor" evidence="11">
    <location>
        <position position="318"/>
    </location>
</feature>
<dbReference type="CDD" id="cd02439">
    <property type="entry name" value="DMB-PRT_CobT"/>
    <property type="match status" value="1"/>
</dbReference>
<dbReference type="InterPro" id="IPR017846">
    <property type="entry name" value="Nict_dMeBzImd_PRibTrfase_bact"/>
</dbReference>